<dbReference type="PATRIC" id="fig|1110509.7.peg.2101"/>
<accession>G7WQ58</accession>
<dbReference type="STRING" id="1110509.Mhar_1893"/>
<gene>
    <name evidence="1" type="ordered locus">Mhar_1893</name>
</gene>
<evidence type="ECO:0000313" key="2">
    <source>
        <dbReference type="Proteomes" id="UP000005877"/>
    </source>
</evidence>
<dbReference type="EMBL" id="CP003117">
    <property type="protein sequence ID" value="AET65250.1"/>
    <property type="molecule type" value="Genomic_DNA"/>
</dbReference>
<dbReference type="RefSeq" id="WP_014587428.1">
    <property type="nucleotide sequence ID" value="NC_017527.1"/>
</dbReference>
<sequence length="218" mass="23993">MSRLCSAVIISILVLVGSAAAANYIYERSVIQGVGYRNHELIGQTGQGYSGSKIIERISGSGNFYDRTEFELSVHHNSINFTQEATFEYFPVSYQTGTYDRKWIDRLCVMNYDAGAVVTEQYTHAESLMKSTQISTVGNSPLNEVNNSGIEASFNANVIGVGHIGWLSMDTKTNCKGRHFEVGRSVEDVTGVFSIEKYIQLFSNVSGTTGAVDWLPCL</sequence>
<name>G7WQ58_METH6</name>
<evidence type="ECO:0000313" key="1">
    <source>
        <dbReference type="EMBL" id="AET65250.1"/>
    </source>
</evidence>
<dbReference type="Proteomes" id="UP000005877">
    <property type="component" value="Chromosome"/>
</dbReference>
<proteinExistence type="predicted"/>
<dbReference type="GeneID" id="12511065"/>
<reference evidence="1 2" key="1">
    <citation type="journal article" date="2012" name="PLoS ONE">
        <title>The genome characteristics and predicted function of methyl-group oxidation pathway in the obligate aceticlastic methanogens, Methanosaeta spp.</title>
        <authorList>
            <person name="Zhu J."/>
            <person name="Zheng H."/>
            <person name="Ai G."/>
            <person name="Zhang G."/>
            <person name="Liu D."/>
            <person name="Liu X."/>
            <person name="Dong X."/>
        </authorList>
    </citation>
    <scope>NUCLEOTIDE SEQUENCE [LARGE SCALE GENOMIC DNA]</scope>
    <source>
        <strain evidence="1 2">6Ac</strain>
    </source>
</reference>
<dbReference type="AlphaFoldDB" id="G7WQ58"/>
<dbReference type="KEGG" id="mhi:Mhar_1893"/>
<dbReference type="HOGENOM" id="CLU_1072040_0_0_2"/>
<keyword evidence="2" id="KW-1185">Reference proteome</keyword>
<organism evidence="1 2">
    <name type="scientific">Methanothrix harundinacea (strain 6Ac)</name>
    <name type="common">Methanosaeta harundinacea</name>
    <dbReference type="NCBI Taxonomy" id="1110509"/>
    <lineage>
        <taxon>Archaea</taxon>
        <taxon>Methanobacteriati</taxon>
        <taxon>Methanobacteriota</taxon>
        <taxon>Stenosarchaea group</taxon>
        <taxon>Methanomicrobia</taxon>
        <taxon>Methanotrichales</taxon>
        <taxon>Methanotrichaceae</taxon>
        <taxon>Methanothrix</taxon>
    </lineage>
</organism>
<protein>
    <submittedName>
        <fullName evidence="1">Uncharacterized protein</fullName>
    </submittedName>
</protein>